<feature type="compositionally biased region" description="Basic and acidic residues" evidence="1">
    <location>
        <begin position="48"/>
        <end position="62"/>
    </location>
</feature>
<protein>
    <submittedName>
        <fullName evidence="3">Melanoma-associated antigen 10</fullName>
    </submittedName>
</protein>
<dbReference type="SMART" id="SM01373">
    <property type="entry name" value="MAGE"/>
    <property type="match status" value="1"/>
</dbReference>
<dbReference type="Gene3D" id="1.10.10.1200">
    <property type="entry name" value="MAGE homology domain, winged helix WH1 motif"/>
    <property type="match status" value="1"/>
</dbReference>
<dbReference type="InterPro" id="IPR037445">
    <property type="entry name" value="MAGE"/>
</dbReference>
<accession>G3I441</accession>
<feature type="compositionally biased region" description="Acidic residues" evidence="1">
    <location>
        <begin position="211"/>
        <end position="233"/>
    </location>
</feature>
<reference evidence="4" key="1">
    <citation type="journal article" date="2011" name="Nat. Biotechnol.">
        <title>The genomic sequence of the Chinese hamster ovary (CHO)-K1 cell line.</title>
        <authorList>
            <person name="Xu X."/>
            <person name="Nagarajan H."/>
            <person name="Lewis N.E."/>
            <person name="Pan S."/>
            <person name="Cai Z."/>
            <person name="Liu X."/>
            <person name="Chen W."/>
            <person name="Xie M."/>
            <person name="Wang W."/>
            <person name="Hammond S."/>
            <person name="Andersen M.R."/>
            <person name="Neff N."/>
            <person name="Passarelli B."/>
            <person name="Koh W."/>
            <person name="Fan H.C."/>
            <person name="Wang J."/>
            <person name="Gui Y."/>
            <person name="Lee K.H."/>
            <person name="Betenbaugh M.J."/>
            <person name="Quake S.R."/>
            <person name="Famili I."/>
            <person name="Palsson B.O."/>
            <person name="Wang J."/>
        </authorList>
    </citation>
    <scope>NUCLEOTIDE SEQUENCE [LARGE SCALE GENOMIC DNA]</scope>
    <source>
        <strain evidence="4">CHO K1 cell line</strain>
    </source>
</reference>
<dbReference type="FunFam" id="1.10.10.1210:FF:000001">
    <property type="entry name" value="melanoma-associated antigen D1"/>
    <property type="match status" value="1"/>
</dbReference>
<dbReference type="STRING" id="10029.G3I441"/>
<feature type="domain" description="MAGE" evidence="2">
    <location>
        <begin position="330"/>
        <end position="529"/>
    </location>
</feature>
<organism evidence="3 4">
    <name type="scientific">Cricetulus griseus</name>
    <name type="common">Chinese hamster</name>
    <name type="synonym">Cricetulus barabensis griseus</name>
    <dbReference type="NCBI Taxonomy" id="10029"/>
    <lineage>
        <taxon>Eukaryota</taxon>
        <taxon>Metazoa</taxon>
        <taxon>Chordata</taxon>
        <taxon>Craniata</taxon>
        <taxon>Vertebrata</taxon>
        <taxon>Euteleostomi</taxon>
        <taxon>Mammalia</taxon>
        <taxon>Eutheria</taxon>
        <taxon>Euarchontoglires</taxon>
        <taxon>Glires</taxon>
        <taxon>Rodentia</taxon>
        <taxon>Myomorpha</taxon>
        <taxon>Muroidea</taxon>
        <taxon>Cricetidae</taxon>
        <taxon>Cricetinae</taxon>
        <taxon>Cricetulus</taxon>
    </lineage>
</organism>
<dbReference type="PANTHER" id="PTHR11736:SF84">
    <property type="entry name" value="MELANOMA-ASSOCIATED ANTIGEN C2"/>
    <property type="match status" value="1"/>
</dbReference>
<dbReference type="InterPro" id="IPR041899">
    <property type="entry name" value="MAGE_WH2"/>
</dbReference>
<feature type="region of interest" description="Disordered" evidence="1">
    <location>
        <begin position="1"/>
        <end position="233"/>
    </location>
</feature>
<dbReference type="Proteomes" id="UP000001075">
    <property type="component" value="Unassembled WGS sequence"/>
</dbReference>
<name>G3I441_CRIGR</name>
<dbReference type="InterPro" id="IPR041898">
    <property type="entry name" value="MAGE_WH1"/>
</dbReference>
<dbReference type="GO" id="GO:0005634">
    <property type="term" value="C:nucleus"/>
    <property type="evidence" value="ECO:0007669"/>
    <property type="project" value="TreeGrafter"/>
</dbReference>
<evidence type="ECO:0000313" key="4">
    <source>
        <dbReference type="Proteomes" id="UP000001075"/>
    </source>
</evidence>
<dbReference type="PROSITE" id="PS50838">
    <property type="entry name" value="MAGE"/>
    <property type="match status" value="1"/>
</dbReference>
<dbReference type="Pfam" id="PF01454">
    <property type="entry name" value="MAGE"/>
    <property type="match status" value="1"/>
</dbReference>
<dbReference type="FunCoup" id="G3I441">
    <property type="interactions" value="5"/>
</dbReference>
<evidence type="ECO:0000313" key="3">
    <source>
        <dbReference type="EMBL" id="EGW00420.1"/>
    </source>
</evidence>
<proteinExistence type="predicted"/>
<dbReference type="PANTHER" id="PTHR11736">
    <property type="entry name" value="MELANOMA-ASSOCIATED ANTIGEN MAGE ANTIGEN"/>
    <property type="match status" value="1"/>
</dbReference>
<evidence type="ECO:0000259" key="2">
    <source>
        <dbReference type="PROSITE" id="PS50838"/>
    </source>
</evidence>
<feature type="compositionally biased region" description="Acidic residues" evidence="1">
    <location>
        <begin position="63"/>
        <end position="203"/>
    </location>
</feature>
<dbReference type="InParanoid" id="G3I441"/>
<sequence length="555" mass="62437">MSRYGKHPRLSLEEEGVNFQDPPETDELPLVPTAEKEEREGEEEIKEEDNNKLKNEEDNNEKQEDDESKGEKDGEEQGCDEVDEEKNETGEEEIETAEEENETGEEENETGEEENETGEEENEAGEEENEAGEEENEAGEEENEAGEEENEAGEEENEAGEEENETGEEENETGEEENEAGEEENEAGEEENEAGEEENEAGEEENKTGEEENETGEEENDAGEEEIETGEEESDIASIFFSSNVSLPSFTPPSPSSSSSSSSFFSLLQSNLGGSEGYSPGMLSIFQNAQSFFPSSAIGGNLDEGTSYQDESVGAIQSPENPEALLNIVIQEKATDLVFLFIYKYRMKEPITLSEIYEVVTKDYENHFPVIFMEASKCLEMTFGIDIKESELLSSAYVFVNSLNLTYEDMLSDNDRLPRNAFLIVILGVIFIEGNCASEERIWEFLKLVGVHDGEEHFICGDPREFLTIDLVQQNYLEYRQGADSQPPCFEFLWGPRAYAETTKMKVLEFLAKMNGCDPTDFSVWYEEALREEEERAWAMNDSANGSPTSWLVER</sequence>
<dbReference type="EMBL" id="JH001220">
    <property type="protein sequence ID" value="EGW00420.1"/>
    <property type="molecule type" value="Genomic_DNA"/>
</dbReference>
<dbReference type="InterPro" id="IPR002190">
    <property type="entry name" value="MHD_dom"/>
</dbReference>
<evidence type="ECO:0000256" key="1">
    <source>
        <dbReference type="SAM" id="MobiDB-lite"/>
    </source>
</evidence>
<dbReference type="Gene3D" id="1.10.10.1210">
    <property type="entry name" value="MAGE homology domain, winged helix WH2 motif"/>
    <property type="match status" value="1"/>
</dbReference>
<dbReference type="eggNOG" id="KOG4562">
    <property type="taxonomic scope" value="Eukaryota"/>
</dbReference>
<gene>
    <name evidence="3" type="ORF">I79_018216</name>
</gene>
<dbReference type="AlphaFoldDB" id="G3I441"/>
<dbReference type="GO" id="GO:0000122">
    <property type="term" value="P:negative regulation of transcription by RNA polymerase II"/>
    <property type="evidence" value="ECO:0007669"/>
    <property type="project" value="TreeGrafter"/>
</dbReference>